<dbReference type="Pfam" id="PF13241">
    <property type="entry name" value="NAD_binding_7"/>
    <property type="match status" value="1"/>
</dbReference>
<dbReference type="Proteomes" id="UP000198960">
    <property type="component" value="Unassembled WGS sequence"/>
</dbReference>
<keyword evidence="2" id="KW-1185">Reference proteome</keyword>
<gene>
    <name evidence="1" type="ORF">SAMN05660991_01678</name>
</gene>
<dbReference type="GO" id="GO:0071949">
    <property type="term" value="F:FAD binding"/>
    <property type="evidence" value="ECO:0007669"/>
    <property type="project" value="TreeGrafter"/>
</dbReference>
<dbReference type="GO" id="GO:0070221">
    <property type="term" value="P:sulfide oxidation, using sulfide:quinone oxidoreductase"/>
    <property type="evidence" value="ECO:0007669"/>
    <property type="project" value="TreeGrafter"/>
</dbReference>
<dbReference type="Gene3D" id="3.50.50.60">
    <property type="entry name" value="FAD/NAD(P)-binding domain"/>
    <property type="match status" value="2"/>
</dbReference>
<sequence>MAEPAAEVDGGSRVEHSEVLIVGGGNAGISLAAKLLREGATRVTVVAPQPVHRYKPLLNYVGGGEATMADLERPMGDVVPEGCAWIRDAVAAVDPDAGTVRTRGGRILRCTTLVLCPGLVEDWAATPGLQEAYADGWAASTYVPGSAPRVWPALTAARDGSVVFTVPPEPASCGPTALKPLLMACDHWRRTGVLADLDVTLVLPAATATGVPRADEVLERAFAHYGIEVLREARVESVDADLHALTVTTPTGRRVLDDITFAHAVPRYRAPRWIADSGLAADADPGLVDVDPATLRHRRHGWIWGLGDAADLRTRPSGGALRTQVAVLSANLAAVDRGMPLQRYDGYTVMPITVGRHALMLAEVDRDGRLTPSVPFLDPIRPRRTTWWFDRYALPQVYWRRILRGRV</sequence>
<dbReference type="GO" id="GO:0070224">
    <property type="term" value="F:sulfide:quinone oxidoreductase activity"/>
    <property type="evidence" value="ECO:0007669"/>
    <property type="project" value="TreeGrafter"/>
</dbReference>
<accession>A0A1H8SG19</accession>
<name>A0A1H8SG19_9ACTN</name>
<reference evidence="2" key="1">
    <citation type="submission" date="2016-10" db="EMBL/GenBank/DDBJ databases">
        <authorList>
            <person name="Varghese N."/>
            <person name="Submissions S."/>
        </authorList>
    </citation>
    <scope>NUCLEOTIDE SEQUENCE [LARGE SCALE GENOMIC DNA]</scope>
    <source>
        <strain evidence="2">DSM 45413</strain>
    </source>
</reference>
<dbReference type="RefSeq" id="WP_244524536.1">
    <property type="nucleotide sequence ID" value="NZ_FOEE01000004.1"/>
</dbReference>
<dbReference type="EMBL" id="FOEE01000004">
    <property type="protein sequence ID" value="SEO77525.1"/>
    <property type="molecule type" value="Genomic_DNA"/>
</dbReference>
<dbReference type="PANTHER" id="PTHR10632:SF2">
    <property type="entry name" value="SULFIDE:QUINONE OXIDOREDUCTASE, MITOCHONDRIAL"/>
    <property type="match status" value="1"/>
</dbReference>
<dbReference type="SUPFAM" id="SSF51905">
    <property type="entry name" value="FAD/NAD(P)-binding domain"/>
    <property type="match status" value="3"/>
</dbReference>
<dbReference type="PANTHER" id="PTHR10632">
    <property type="entry name" value="SULFIDE:QUINONE OXIDOREDUCTASE"/>
    <property type="match status" value="1"/>
</dbReference>
<protein>
    <submittedName>
        <fullName evidence="1">Sulfide:quinone oxidoreductase</fullName>
    </submittedName>
</protein>
<dbReference type="STRING" id="673521.SAMN05660991_01678"/>
<organism evidence="1 2">
    <name type="scientific">Trujillonella endophytica</name>
    <dbReference type="NCBI Taxonomy" id="673521"/>
    <lineage>
        <taxon>Bacteria</taxon>
        <taxon>Bacillati</taxon>
        <taxon>Actinomycetota</taxon>
        <taxon>Actinomycetes</taxon>
        <taxon>Geodermatophilales</taxon>
        <taxon>Geodermatophilaceae</taxon>
        <taxon>Trujillonella</taxon>
    </lineage>
</organism>
<dbReference type="AlphaFoldDB" id="A0A1H8SG19"/>
<evidence type="ECO:0000313" key="2">
    <source>
        <dbReference type="Proteomes" id="UP000198960"/>
    </source>
</evidence>
<evidence type="ECO:0000313" key="1">
    <source>
        <dbReference type="EMBL" id="SEO77525.1"/>
    </source>
</evidence>
<dbReference type="PRINTS" id="PR00420">
    <property type="entry name" value="RNGMNOXGNASE"/>
</dbReference>
<dbReference type="InterPro" id="IPR015904">
    <property type="entry name" value="Sulphide_quinone_reductase"/>
</dbReference>
<dbReference type="InterPro" id="IPR036188">
    <property type="entry name" value="FAD/NAD-bd_sf"/>
</dbReference>
<proteinExistence type="predicted"/>